<keyword evidence="6" id="KW-0732">Signal</keyword>
<keyword evidence="7" id="KW-0378">Hydrolase</keyword>
<dbReference type="Pfam" id="PF26410">
    <property type="entry name" value="GH5_mannosidase"/>
    <property type="match status" value="1"/>
</dbReference>
<comment type="subcellular location">
    <subcellularLocation>
        <location evidence="2">Secreted</location>
    </subcellularLocation>
</comment>
<protein>
    <recommendedName>
        <fullName evidence="4">mannan endo-1,4-beta-mannosidase</fullName>
        <ecNumber evidence="4">3.2.1.78</ecNumber>
    </recommendedName>
</protein>
<comment type="catalytic activity">
    <reaction evidence="1">
        <text>Random hydrolysis of (1-&gt;4)-beta-D-mannosidic linkages in mannans, galactomannans and glucomannans.</text>
        <dbReference type="EC" id="3.2.1.78"/>
    </reaction>
</comment>
<dbReference type="EC" id="3.2.1.78" evidence="4"/>
<comment type="caution">
    <text evidence="10">The sequence shown here is derived from an EMBL/GenBank/DDBJ whole genome shotgun (WGS) entry which is preliminary data.</text>
</comment>
<dbReference type="GO" id="GO:0005576">
    <property type="term" value="C:extracellular region"/>
    <property type="evidence" value="ECO:0007669"/>
    <property type="project" value="UniProtKB-SubCell"/>
</dbReference>
<gene>
    <name evidence="10" type="ORF">A1Q1_06648</name>
</gene>
<dbReference type="AlphaFoldDB" id="J4UJV9"/>
<evidence type="ECO:0000256" key="8">
    <source>
        <dbReference type="ARBA" id="ARBA00023295"/>
    </source>
</evidence>
<dbReference type="PANTHER" id="PTHR31451:SF39">
    <property type="entry name" value="MANNAN ENDO-1,4-BETA-MANNOSIDASE 1"/>
    <property type="match status" value="1"/>
</dbReference>
<evidence type="ECO:0000259" key="9">
    <source>
        <dbReference type="Pfam" id="PF26410"/>
    </source>
</evidence>
<dbReference type="InterPro" id="IPR001547">
    <property type="entry name" value="Glyco_hydro_5"/>
</dbReference>
<dbReference type="Proteomes" id="UP000002748">
    <property type="component" value="Unassembled WGS sequence"/>
</dbReference>
<evidence type="ECO:0000256" key="4">
    <source>
        <dbReference type="ARBA" id="ARBA00012706"/>
    </source>
</evidence>
<dbReference type="EMBL" id="ALBS01000034">
    <property type="protein sequence ID" value="EJT52110.1"/>
    <property type="molecule type" value="Genomic_DNA"/>
</dbReference>
<sequence length="389" mass="42978">MSQKRITDCTSQRFDLSAMTQLSLMFLVVLAWAAVANSWAGTNTYFLQGMFEGKDQIDFIKELASIGVKVFRLSVRYQVLGCDKGTKVTWPVPALELALGEYKDETLDLLDQTLNLIRQHGNGMKVIISPHDGNSLYGCVKVMTGSNARISSSDPYTHYGHSFYTSEEAENYYDNRIRHILDYRGKYTGEVWKDFHEMILAFDVQNEPYAGLRQACGSEVGSDIAAADWVCRRASFMRNSLLGAGNPIKIANGGLGGSDRNGCSFLEGAMQCPELDAVARPGSAQLASDIEHWKSLANGKLLLVEALAIQWRRSDLNVISEFKKATDILNSAGIPWLSSSIIPDPTRSCAKSFESDADLTFIPVTLAKVDFKSAMESATNAEAWQDWGF</sequence>
<dbReference type="GO" id="GO:0016985">
    <property type="term" value="F:mannan endo-1,4-beta-mannosidase activity"/>
    <property type="evidence" value="ECO:0007669"/>
    <property type="project" value="UniProtKB-EC"/>
</dbReference>
<evidence type="ECO:0000256" key="7">
    <source>
        <dbReference type="ARBA" id="ARBA00022801"/>
    </source>
</evidence>
<dbReference type="Gene3D" id="3.20.20.80">
    <property type="entry name" value="Glycosidases"/>
    <property type="match status" value="1"/>
</dbReference>
<feature type="domain" description="Glycoside hydrolase family 5" evidence="9">
    <location>
        <begin position="92"/>
        <end position="238"/>
    </location>
</feature>
<evidence type="ECO:0000256" key="2">
    <source>
        <dbReference type="ARBA" id="ARBA00004613"/>
    </source>
</evidence>
<evidence type="ECO:0000256" key="3">
    <source>
        <dbReference type="ARBA" id="ARBA00005641"/>
    </source>
</evidence>
<keyword evidence="5" id="KW-0964">Secreted</keyword>
<dbReference type="GeneID" id="25990160"/>
<dbReference type="OrthoDB" id="428177at2759"/>
<evidence type="ECO:0000256" key="1">
    <source>
        <dbReference type="ARBA" id="ARBA00001678"/>
    </source>
</evidence>
<dbReference type="InterPro" id="IPR045053">
    <property type="entry name" value="MAN-like"/>
</dbReference>
<dbReference type="HOGENOM" id="CLU_042568_2_0_1"/>
<dbReference type="SUPFAM" id="SSF51445">
    <property type="entry name" value="(Trans)glycosidases"/>
    <property type="match status" value="1"/>
</dbReference>
<comment type="similarity">
    <text evidence="3">Belongs to the glycosyl hydrolase 5 (cellulase A) family.</text>
</comment>
<organism evidence="10 11">
    <name type="scientific">Trichosporon asahii var. asahii (strain ATCC 90039 / CBS 2479 / JCM 2466 / KCTC 7840 / NBRC 103889/ NCYC 2677 / UAMH 7654)</name>
    <name type="common">Yeast</name>
    <dbReference type="NCBI Taxonomy" id="1186058"/>
    <lineage>
        <taxon>Eukaryota</taxon>
        <taxon>Fungi</taxon>
        <taxon>Dikarya</taxon>
        <taxon>Basidiomycota</taxon>
        <taxon>Agaricomycotina</taxon>
        <taxon>Tremellomycetes</taxon>
        <taxon>Trichosporonales</taxon>
        <taxon>Trichosporonaceae</taxon>
        <taxon>Trichosporon</taxon>
    </lineage>
</organism>
<accession>J4UJV9</accession>
<dbReference type="InterPro" id="IPR017853">
    <property type="entry name" value="GH"/>
</dbReference>
<evidence type="ECO:0000313" key="10">
    <source>
        <dbReference type="EMBL" id="EJT52110.1"/>
    </source>
</evidence>
<dbReference type="RefSeq" id="XP_014183172.1">
    <property type="nucleotide sequence ID" value="XM_014327697.1"/>
</dbReference>
<keyword evidence="8" id="KW-0326">Glycosidase</keyword>
<name>J4UJV9_TRIAS</name>
<evidence type="ECO:0000256" key="5">
    <source>
        <dbReference type="ARBA" id="ARBA00022525"/>
    </source>
</evidence>
<evidence type="ECO:0000313" key="11">
    <source>
        <dbReference type="Proteomes" id="UP000002748"/>
    </source>
</evidence>
<dbReference type="PANTHER" id="PTHR31451">
    <property type="match status" value="1"/>
</dbReference>
<dbReference type="KEGG" id="tasa:A1Q1_06648"/>
<reference evidence="10 11" key="1">
    <citation type="journal article" date="2012" name="Eukaryot. Cell">
        <title>Draft genome sequence of CBS 2479, the standard type strain of Trichosporon asahii.</title>
        <authorList>
            <person name="Yang R.Y."/>
            <person name="Li H.T."/>
            <person name="Zhu H."/>
            <person name="Zhou G.P."/>
            <person name="Wang M."/>
            <person name="Wang L."/>
        </authorList>
    </citation>
    <scope>NUCLEOTIDE SEQUENCE [LARGE SCALE GENOMIC DNA]</scope>
    <source>
        <strain evidence="11">ATCC 90039 / CBS 2479 / JCM 2466 / KCTC 7840 / NCYC 2677 / UAMH 7654</strain>
    </source>
</reference>
<dbReference type="VEuPathDB" id="FungiDB:A1Q1_06648"/>
<evidence type="ECO:0000256" key="6">
    <source>
        <dbReference type="ARBA" id="ARBA00022729"/>
    </source>
</evidence>
<proteinExistence type="inferred from homology"/>